<dbReference type="GeneID" id="303367340"/>
<proteinExistence type="predicted"/>
<organism evidence="1 2">
    <name type="scientific">Treponema berlinense</name>
    <dbReference type="NCBI Taxonomy" id="225004"/>
    <lineage>
        <taxon>Bacteria</taxon>
        <taxon>Pseudomonadati</taxon>
        <taxon>Spirochaetota</taxon>
        <taxon>Spirochaetia</taxon>
        <taxon>Spirochaetales</taxon>
        <taxon>Treponemataceae</taxon>
        <taxon>Treponema</taxon>
    </lineage>
</organism>
<protein>
    <submittedName>
        <fullName evidence="1">Uncharacterized protein</fullName>
    </submittedName>
</protein>
<dbReference type="NCBIfam" id="NF045581">
    <property type="entry name" value="PG0541_fam"/>
    <property type="match status" value="1"/>
</dbReference>
<dbReference type="AlphaFoldDB" id="A0A1T4N400"/>
<evidence type="ECO:0000313" key="1">
    <source>
        <dbReference type="EMBL" id="SJZ73745.1"/>
    </source>
</evidence>
<dbReference type="EMBL" id="FUXC01000005">
    <property type="protein sequence ID" value="SJZ73745.1"/>
    <property type="molecule type" value="Genomic_DNA"/>
</dbReference>
<dbReference type="Proteomes" id="UP000190395">
    <property type="component" value="Unassembled WGS sequence"/>
</dbReference>
<dbReference type="InterPro" id="IPR015867">
    <property type="entry name" value="N-reg_PII/ATP_PRibTrfase_C"/>
</dbReference>
<sequence length="113" mass="13133">MENERMSYIDNIRKHAGKLTRLEIIFSQALEEDFKEEFKEQKVAARYTKLANVMGAGYSNPRLGDAIWPQLNIMYIIYCQEEEAEKIIAICQKLREKYMAEGIACFKSSAEEV</sequence>
<reference evidence="1 2" key="1">
    <citation type="submission" date="2017-02" db="EMBL/GenBank/DDBJ databases">
        <authorList>
            <person name="Peterson S.W."/>
        </authorList>
    </citation>
    <scope>NUCLEOTIDE SEQUENCE [LARGE SCALE GENOMIC DNA]</scope>
    <source>
        <strain evidence="1 2">ATCC BAA-909</strain>
    </source>
</reference>
<name>A0A1T4N400_9SPIR</name>
<dbReference type="Gene3D" id="3.30.70.120">
    <property type="match status" value="1"/>
</dbReference>
<dbReference type="RefSeq" id="WP_234969920.1">
    <property type="nucleotide sequence ID" value="NZ_CAMCOW010000032.1"/>
</dbReference>
<accession>A0A1T4N400</accession>
<gene>
    <name evidence="1" type="ORF">SAMN02745152_01090</name>
</gene>
<evidence type="ECO:0000313" key="2">
    <source>
        <dbReference type="Proteomes" id="UP000190395"/>
    </source>
</evidence>
<keyword evidence="2" id="KW-1185">Reference proteome</keyword>
<dbReference type="STRING" id="225004.SAMN02745152_01090"/>